<comment type="subcellular location">
    <subcellularLocation>
        <location evidence="1">Nucleus</location>
    </subcellularLocation>
</comment>
<protein>
    <recommendedName>
        <fullName evidence="1">Nipped-B protein</fullName>
    </recommendedName>
</protein>
<keyword evidence="1" id="KW-0131">Cell cycle</keyword>
<organism evidence="4 5">
    <name type="scientific">Rhynocoris fuscipes</name>
    <dbReference type="NCBI Taxonomy" id="488301"/>
    <lineage>
        <taxon>Eukaryota</taxon>
        <taxon>Metazoa</taxon>
        <taxon>Ecdysozoa</taxon>
        <taxon>Arthropoda</taxon>
        <taxon>Hexapoda</taxon>
        <taxon>Insecta</taxon>
        <taxon>Pterygota</taxon>
        <taxon>Neoptera</taxon>
        <taxon>Paraneoptera</taxon>
        <taxon>Hemiptera</taxon>
        <taxon>Heteroptera</taxon>
        <taxon>Panheteroptera</taxon>
        <taxon>Cimicomorpha</taxon>
        <taxon>Reduviidae</taxon>
        <taxon>Harpactorinae</taxon>
        <taxon>Harpactorini</taxon>
        <taxon>Rhynocoris</taxon>
    </lineage>
</organism>
<proteinExistence type="inferred from homology"/>
<dbReference type="GO" id="GO:0061775">
    <property type="term" value="F:cohesin loader activity"/>
    <property type="evidence" value="ECO:0007669"/>
    <property type="project" value="InterPro"/>
</dbReference>
<evidence type="ECO:0000256" key="1">
    <source>
        <dbReference type="RuleBase" id="RU364107"/>
    </source>
</evidence>
<evidence type="ECO:0000313" key="4">
    <source>
        <dbReference type="EMBL" id="KAK9511584.1"/>
    </source>
</evidence>
<name>A0AAW1DS57_9HEMI</name>
<dbReference type="PANTHER" id="PTHR21704">
    <property type="entry name" value="NIPPED-B-LIKE PROTEIN DELANGIN SCC2-RELATED"/>
    <property type="match status" value="1"/>
</dbReference>
<dbReference type="GO" id="GO:0003682">
    <property type="term" value="F:chromatin binding"/>
    <property type="evidence" value="ECO:0007669"/>
    <property type="project" value="TreeGrafter"/>
</dbReference>
<dbReference type="InterPro" id="IPR016024">
    <property type="entry name" value="ARM-type_fold"/>
</dbReference>
<evidence type="ECO:0000259" key="3">
    <source>
        <dbReference type="Pfam" id="PF12830"/>
    </source>
</evidence>
<dbReference type="GO" id="GO:0034087">
    <property type="term" value="P:establishment of mitotic sister chromatid cohesion"/>
    <property type="evidence" value="ECO:0007669"/>
    <property type="project" value="TreeGrafter"/>
</dbReference>
<keyword evidence="5" id="KW-1185">Reference proteome</keyword>
<evidence type="ECO:0000313" key="5">
    <source>
        <dbReference type="Proteomes" id="UP001461498"/>
    </source>
</evidence>
<dbReference type="EMBL" id="JAPXFL010000001">
    <property type="protein sequence ID" value="KAK9511584.1"/>
    <property type="molecule type" value="Genomic_DNA"/>
</dbReference>
<dbReference type="PANTHER" id="PTHR21704:SF18">
    <property type="entry name" value="NIPPED-B-LIKE PROTEIN"/>
    <property type="match status" value="1"/>
</dbReference>
<accession>A0AAW1DS57</accession>
<comment type="similarity">
    <text evidence="1">Belongs to the SCC2/Nipped-B family.</text>
</comment>
<sequence length="711" mass="82485">MWFTPVTEKPVLDSNALMQKVMNIINVVAISNDVSIQFIENLMMNVFKPNDDDERVTEVPRTILTACRQIVDCLVETVLRLDGTNANEKLLSCLLMLHLFAKIKPEFVVHHAITIQPYLSLKCQTQDDNQIICSIARTLEIIVPIMKHPSQIFLSTLEEDLVKLMMQQDPSVVNSCISCLSTIVNNLTRNFTLIRDCFKKYYTFLTSYKEISNTIQSTTEEMKQLQATFRRSLFIVGLLVRFFDFTNKEVISDLPDNIKNDVFNIFIYYLNNELYSKHYTLKAIGFFCIRHYELMLGTELKVFYRKYLKEDNVPILIVQVLNNLESYLQDVKRIIIEQDREWSKSSKKISLKEMGDVKAGMASTIVPYLICMSSEEDKTMSSIADINLQEINKVYPEFISMKAQYGIELSYKLQCIIKPNADIIRGFRIKTGEPLPLAINGFLYSILRTKQQRRALLLSMLKQFEEHVKTSLPKMLYLADNIAYFPYQIQDEPLFVIHHIDIILSFTGANLLQTFKDALTPVNSSDQENNNAMKNENDDEDDNENEENLLKRLPENLETLQQSQTPFQGCLLLLVLKKHLKTLYGLNDAKITQYSPSNTKKIFEKSFNKKTDIKFNPKVTLQKLKHGFPQIRFDIEARKSLVSEYLQFKTLLMNLDTDDNEDSIECNVPRIRELIAEKEQVVQESRENEGQDRKLNIVMNKGRCKKKRKTL</sequence>
<feature type="region of interest" description="Disordered" evidence="2">
    <location>
        <begin position="522"/>
        <end position="546"/>
    </location>
</feature>
<dbReference type="GO" id="GO:0071169">
    <property type="term" value="P:establishment of protein localization to chromatin"/>
    <property type="evidence" value="ECO:0007669"/>
    <property type="project" value="TreeGrafter"/>
</dbReference>
<dbReference type="InterPro" id="IPR024986">
    <property type="entry name" value="Nipped-B_C"/>
</dbReference>
<dbReference type="Pfam" id="PF12830">
    <property type="entry name" value="Nipped-B_C"/>
    <property type="match status" value="1"/>
</dbReference>
<comment type="caution">
    <text evidence="4">The sequence shown here is derived from an EMBL/GenBank/DDBJ whole genome shotgun (WGS) entry which is preliminary data.</text>
</comment>
<dbReference type="SUPFAM" id="SSF48371">
    <property type="entry name" value="ARM repeat"/>
    <property type="match status" value="1"/>
</dbReference>
<reference evidence="4 5" key="1">
    <citation type="submission" date="2022-12" db="EMBL/GenBank/DDBJ databases">
        <title>Chromosome-level genome assembly of true bugs.</title>
        <authorList>
            <person name="Ma L."/>
            <person name="Li H."/>
        </authorList>
    </citation>
    <scope>NUCLEOTIDE SEQUENCE [LARGE SCALE GENOMIC DNA]</scope>
    <source>
        <strain evidence="4">Lab_2022b</strain>
    </source>
</reference>
<keyword evidence="1" id="KW-0539">Nucleus</keyword>
<dbReference type="AlphaFoldDB" id="A0AAW1DS57"/>
<feature type="compositionally biased region" description="Acidic residues" evidence="2">
    <location>
        <begin position="537"/>
        <end position="546"/>
    </location>
</feature>
<dbReference type="InterPro" id="IPR033031">
    <property type="entry name" value="Scc2/Nipped-B"/>
</dbReference>
<evidence type="ECO:0000256" key="2">
    <source>
        <dbReference type="SAM" id="MobiDB-lite"/>
    </source>
</evidence>
<feature type="domain" description="Sister chromatid cohesion C-terminal" evidence="3">
    <location>
        <begin position="364"/>
        <end position="503"/>
    </location>
</feature>
<dbReference type="GO" id="GO:0140588">
    <property type="term" value="P:chromatin looping"/>
    <property type="evidence" value="ECO:0007669"/>
    <property type="project" value="InterPro"/>
</dbReference>
<dbReference type="Proteomes" id="UP001461498">
    <property type="component" value="Unassembled WGS sequence"/>
</dbReference>
<keyword evidence="1" id="KW-0677">Repeat</keyword>
<gene>
    <name evidence="4" type="ORF">O3M35_000214</name>
</gene>
<dbReference type="GO" id="GO:0010468">
    <property type="term" value="P:regulation of gene expression"/>
    <property type="evidence" value="ECO:0007669"/>
    <property type="project" value="InterPro"/>
</dbReference>
<dbReference type="GO" id="GO:0090694">
    <property type="term" value="C:Scc2-Scc4 cohesin loading complex"/>
    <property type="evidence" value="ECO:0007669"/>
    <property type="project" value="TreeGrafter"/>
</dbReference>
<dbReference type="GO" id="GO:1990414">
    <property type="term" value="P:replication-born double-strand break repair via sister chromatid exchange"/>
    <property type="evidence" value="ECO:0007669"/>
    <property type="project" value="TreeGrafter"/>
</dbReference>